<dbReference type="Proteomes" id="UP000274772">
    <property type="component" value="Chromosome"/>
</dbReference>
<keyword evidence="1" id="KW-0472">Membrane</keyword>
<protein>
    <submittedName>
        <fullName evidence="2">Uncharacterized protein</fullName>
    </submittedName>
</protein>
<gene>
    <name evidence="2" type="ORF">JMUB590_0206</name>
</gene>
<proteinExistence type="predicted"/>
<accession>A0ABM7FRP8</accession>
<keyword evidence="1" id="KW-0812">Transmembrane</keyword>
<keyword evidence="3" id="KW-1185">Reference proteome</keyword>
<organism evidence="2 3">
    <name type="scientific">Staphylococcus caprae</name>
    <dbReference type="NCBI Taxonomy" id="29380"/>
    <lineage>
        <taxon>Bacteria</taxon>
        <taxon>Bacillati</taxon>
        <taxon>Bacillota</taxon>
        <taxon>Bacilli</taxon>
        <taxon>Bacillales</taxon>
        <taxon>Staphylococcaceae</taxon>
        <taxon>Staphylococcus</taxon>
    </lineage>
</organism>
<keyword evidence="1" id="KW-1133">Transmembrane helix</keyword>
<evidence type="ECO:0000313" key="3">
    <source>
        <dbReference type="Proteomes" id="UP000274772"/>
    </source>
</evidence>
<reference evidence="2 3" key="1">
    <citation type="submission" date="2018-05" db="EMBL/GenBank/DDBJ databases">
        <title>Complete genome sequencing of three human clinical isolates of Staphylococcus caprae reveals virulence factors similar to those of S. epidermidis and S. capitis.</title>
        <authorList>
            <person name="Watanabe S."/>
            <person name="Cui L."/>
        </authorList>
    </citation>
    <scope>NUCLEOTIDE SEQUENCE [LARGE SCALE GENOMIC DNA]</scope>
    <source>
        <strain evidence="2 3">JMUB590</strain>
    </source>
</reference>
<dbReference type="EMBL" id="AP018586">
    <property type="protein sequence ID" value="BBD91316.1"/>
    <property type="molecule type" value="Genomic_DNA"/>
</dbReference>
<name>A0ABM7FRP8_9STAP</name>
<evidence type="ECO:0000256" key="1">
    <source>
        <dbReference type="SAM" id="Phobius"/>
    </source>
</evidence>
<feature type="transmembrane region" description="Helical" evidence="1">
    <location>
        <begin position="16"/>
        <end position="39"/>
    </location>
</feature>
<evidence type="ECO:0000313" key="2">
    <source>
        <dbReference type="EMBL" id="BBD91316.1"/>
    </source>
</evidence>
<sequence length="43" mass="5514">MRSENKKEQKKRKNCWLWYIWDIIFDVIYYSIIGVVRLIKHWI</sequence>